<gene>
    <name evidence="2" type="ORF">LMG22037_01106</name>
    <name evidence="3" type="ORF">LMG9964_04346</name>
</gene>
<evidence type="ECO:0000313" key="5">
    <source>
        <dbReference type="Proteomes" id="UP000494249"/>
    </source>
</evidence>
<evidence type="ECO:0000313" key="3">
    <source>
        <dbReference type="EMBL" id="CAB4050679.1"/>
    </source>
</evidence>
<dbReference type="AlphaFoldDB" id="A0A6J5K9B9"/>
<protein>
    <recommendedName>
        <fullName evidence="6">DUF2474 domain-containing protein</fullName>
    </recommendedName>
</protein>
<dbReference type="Proteomes" id="UP000494102">
    <property type="component" value="Unassembled WGS sequence"/>
</dbReference>
<sequence>MWRRFAWFVGLWVLGVATVGLVAGLLKAVLHAATH</sequence>
<evidence type="ECO:0008006" key="6">
    <source>
        <dbReference type="Google" id="ProtNLM"/>
    </source>
</evidence>
<feature type="transmembrane region" description="Helical" evidence="1">
    <location>
        <begin position="6"/>
        <end position="30"/>
    </location>
</feature>
<organism evidence="3 4">
    <name type="scientific">Paraburkholderia phenoliruptrix</name>
    <dbReference type="NCBI Taxonomy" id="252970"/>
    <lineage>
        <taxon>Bacteria</taxon>
        <taxon>Pseudomonadati</taxon>
        <taxon>Pseudomonadota</taxon>
        <taxon>Betaproteobacteria</taxon>
        <taxon>Burkholderiales</taxon>
        <taxon>Burkholderiaceae</taxon>
        <taxon>Paraburkholderia</taxon>
    </lineage>
</organism>
<dbReference type="EMBL" id="CADIKB010000003">
    <property type="protein sequence ID" value="CAB3653624.1"/>
    <property type="molecule type" value="Genomic_DNA"/>
</dbReference>
<keyword evidence="1" id="KW-1133">Transmembrane helix</keyword>
<proteinExistence type="predicted"/>
<reference evidence="4 5" key="1">
    <citation type="submission" date="2020-04" db="EMBL/GenBank/DDBJ databases">
        <authorList>
            <person name="De Canck E."/>
        </authorList>
    </citation>
    <scope>NUCLEOTIDE SEQUENCE [LARGE SCALE GENOMIC DNA]</scope>
    <source>
        <strain evidence="2 5">LMG 22037</strain>
        <strain evidence="3 4">LMG 9964</strain>
    </source>
</reference>
<evidence type="ECO:0000313" key="4">
    <source>
        <dbReference type="Proteomes" id="UP000494102"/>
    </source>
</evidence>
<accession>A0A6J5K9B9</accession>
<keyword evidence="1" id="KW-0812">Transmembrane</keyword>
<name>A0A6J5K9B9_9BURK</name>
<evidence type="ECO:0000256" key="1">
    <source>
        <dbReference type="SAM" id="Phobius"/>
    </source>
</evidence>
<dbReference type="EMBL" id="CADILN010000006">
    <property type="protein sequence ID" value="CAB4050679.1"/>
    <property type="molecule type" value="Genomic_DNA"/>
</dbReference>
<dbReference type="Proteomes" id="UP000494249">
    <property type="component" value="Unassembled WGS sequence"/>
</dbReference>
<evidence type="ECO:0000313" key="2">
    <source>
        <dbReference type="EMBL" id="CAB3653624.1"/>
    </source>
</evidence>
<keyword evidence="1" id="KW-0472">Membrane</keyword>